<feature type="region of interest" description="Disordered" evidence="1">
    <location>
        <begin position="211"/>
        <end position="253"/>
    </location>
</feature>
<feature type="region of interest" description="Disordered" evidence="1">
    <location>
        <begin position="1"/>
        <end position="67"/>
    </location>
</feature>
<feature type="region of interest" description="Disordered" evidence="1">
    <location>
        <begin position="513"/>
        <end position="638"/>
    </location>
</feature>
<dbReference type="Proteomes" id="UP001138500">
    <property type="component" value="Unassembled WGS sequence"/>
</dbReference>
<evidence type="ECO:0000313" key="3">
    <source>
        <dbReference type="EMBL" id="KAH9831492.1"/>
    </source>
</evidence>
<evidence type="ECO:0000259" key="2">
    <source>
        <dbReference type="Pfam" id="PF12697"/>
    </source>
</evidence>
<feature type="compositionally biased region" description="Pro residues" evidence="1">
    <location>
        <begin position="467"/>
        <end position="479"/>
    </location>
</feature>
<dbReference type="AlphaFoldDB" id="A0A9W7SUU2"/>
<keyword evidence="4" id="KW-1185">Reference proteome</keyword>
<feature type="compositionally biased region" description="Polar residues" evidence="1">
    <location>
        <begin position="18"/>
        <end position="27"/>
    </location>
</feature>
<protein>
    <recommendedName>
        <fullName evidence="2">AB hydrolase-1 domain-containing protein</fullName>
    </recommendedName>
</protein>
<feature type="compositionally biased region" description="Polar residues" evidence="1">
    <location>
        <begin position="589"/>
        <end position="601"/>
    </location>
</feature>
<feature type="compositionally biased region" description="Pro residues" evidence="1">
    <location>
        <begin position="605"/>
        <end position="621"/>
    </location>
</feature>
<organism evidence="3 4">
    <name type="scientific">Teratosphaeria destructans</name>
    <dbReference type="NCBI Taxonomy" id="418781"/>
    <lineage>
        <taxon>Eukaryota</taxon>
        <taxon>Fungi</taxon>
        <taxon>Dikarya</taxon>
        <taxon>Ascomycota</taxon>
        <taxon>Pezizomycotina</taxon>
        <taxon>Dothideomycetes</taxon>
        <taxon>Dothideomycetidae</taxon>
        <taxon>Mycosphaerellales</taxon>
        <taxon>Teratosphaeriaceae</taxon>
        <taxon>Teratosphaeria</taxon>
    </lineage>
</organism>
<evidence type="ECO:0000256" key="1">
    <source>
        <dbReference type="SAM" id="MobiDB-lite"/>
    </source>
</evidence>
<feature type="region of interest" description="Disordered" evidence="1">
    <location>
        <begin position="347"/>
        <end position="491"/>
    </location>
</feature>
<reference evidence="3 4" key="1">
    <citation type="journal article" date="2018" name="IMA Fungus">
        <title>IMA Genome-F 10: Nine draft genome sequences of Claviceps purpurea s.lat., including C. arundinis, C. humidiphila, and C. cf. spartinae, pseudomolecules for the pitch canker pathogen Fusarium circinatum, draft genome of Davidsoniella eucalypti, Grosmannia galeiformis, Quambalaria eucalypti, and Teratosphaeria destructans.</title>
        <authorList>
            <person name="Wingfield B.D."/>
            <person name="Liu M."/>
            <person name="Nguyen H.D."/>
            <person name="Lane F.A."/>
            <person name="Morgan S.W."/>
            <person name="De Vos L."/>
            <person name="Wilken P.M."/>
            <person name="Duong T.A."/>
            <person name="Aylward J."/>
            <person name="Coetzee M.P."/>
            <person name="Dadej K."/>
            <person name="De Beer Z.W."/>
            <person name="Findlay W."/>
            <person name="Havenga M."/>
            <person name="Kolarik M."/>
            <person name="Menzies J.G."/>
            <person name="Naidoo K."/>
            <person name="Pochopski O."/>
            <person name="Shoukouhi P."/>
            <person name="Santana Q.C."/>
            <person name="Seifert K.A."/>
            <person name="Soal N."/>
            <person name="Steenkamp E.T."/>
            <person name="Tatham C.T."/>
            <person name="van der Nest M.A."/>
            <person name="Wingfield M.J."/>
        </authorList>
    </citation>
    <scope>NUCLEOTIDE SEQUENCE [LARGE SCALE GENOMIC DNA]</scope>
    <source>
        <strain evidence="3">CMW44962</strain>
    </source>
</reference>
<dbReference type="SUPFAM" id="SSF53474">
    <property type="entry name" value="alpha/beta-Hydrolases"/>
    <property type="match status" value="1"/>
</dbReference>
<feature type="compositionally biased region" description="Polar residues" evidence="1">
    <location>
        <begin position="447"/>
        <end position="460"/>
    </location>
</feature>
<evidence type="ECO:0000313" key="4">
    <source>
        <dbReference type="Proteomes" id="UP001138500"/>
    </source>
</evidence>
<feature type="compositionally biased region" description="Low complexity" evidence="1">
    <location>
        <begin position="368"/>
        <end position="397"/>
    </location>
</feature>
<dbReference type="PANTHER" id="PTHR47842:SF3">
    <property type="entry name" value="DUF676 DOMAIN-CONTAINING PROTEIN"/>
    <property type="match status" value="1"/>
</dbReference>
<feature type="domain" description="AB hydrolase-1" evidence="2">
    <location>
        <begin position="77"/>
        <end position="187"/>
    </location>
</feature>
<name>A0A9W7SUU2_9PEZI</name>
<dbReference type="InterPro" id="IPR029058">
    <property type="entry name" value="AB_hydrolase_fold"/>
</dbReference>
<dbReference type="EMBL" id="RIBY02001191">
    <property type="protein sequence ID" value="KAH9831492.1"/>
    <property type="molecule type" value="Genomic_DNA"/>
</dbReference>
<dbReference type="Gene3D" id="3.40.50.1820">
    <property type="entry name" value="alpha/beta hydrolase"/>
    <property type="match status" value="1"/>
</dbReference>
<feature type="compositionally biased region" description="Basic and acidic residues" evidence="1">
    <location>
        <begin position="513"/>
        <end position="583"/>
    </location>
</feature>
<dbReference type="InterPro" id="IPR000073">
    <property type="entry name" value="AB_hydrolase_1"/>
</dbReference>
<dbReference type="OrthoDB" id="3248508at2759"/>
<sequence length="723" mass="80210">MTSSSTSRKMPPPLPPRTASTVSTDNTEAAPPPYESLSAKPTAEEPVSDTDPRSSSQQSLVPSDSNQQHDRRRLLLIYIHGFMGNEMSFRSFPAHVHNLLTVLLAESHVVHTKIYPRYRSRRNISFARDDFSRWLEPHEDAKTDVVLLGHSMGGLLAAEVAIMPAAPSAARPLKHRILGTVNFDVPFLGMHPGIIKSGLASIFMPSEEVHGDRYSPELKPADANSEAGPSTAGQPVSPPNRIDTLWTPGKPDPNFNPSFTNDVVLPMRKGWRNAWHFVNKHSGDLKSATKALVSSHMEFGGAMANYNELKLRYARIRALEEQNDDVRKSVVGGRQTPPRVRFINYYTASTGRAKKPRAPTVTDDRQTAASLAPSSLNLAEDGQRSARSSRSPSPSISLQEHRSDGSIIAGSPDLPADDDPYDDEDWNDAAETLTIQEPEPIDENESLHTASTAITPTSTHSLASSLPPIPDLPDAPPPLDTSYIQDPETKKLVEKEHARAIKAYEQAVKDWQKAVRDRAKLEEKKEKAARKEARSAEKAEKAKMKADEKQREREMTHSEKEELRLQKEKERMEAESRRLRGEPDPSPSAPTLNHDYTTSHDTFPAPTPPELSPPSPSPSAPDPATSVPSPTHHKSRWAEKPLKDRRFCVLPPADSQNQIDPCWVRIFMANVDEVGAHCGLFFVDERYERLVGDVAERVERWVLEDVGEREAGYERGLGDVGLD</sequence>
<gene>
    <name evidence="3" type="ORF">Tdes44962_MAKER08922</name>
</gene>
<dbReference type="Pfam" id="PF12697">
    <property type="entry name" value="Abhydrolase_6"/>
    <property type="match status" value="1"/>
</dbReference>
<dbReference type="PANTHER" id="PTHR47842">
    <property type="entry name" value="EXPRESSED PROTEIN"/>
    <property type="match status" value="1"/>
</dbReference>
<feature type="compositionally biased region" description="Basic and acidic residues" evidence="1">
    <location>
        <begin position="211"/>
        <end position="220"/>
    </location>
</feature>
<reference evidence="3 4" key="2">
    <citation type="journal article" date="2021" name="Curr. Genet.">
        <title>Genetic response to nitrogen starvation in the aggressive Eucalyptus foliar pathogen Teratosphaeria destructans.</title>
        <authorList>
            <person name="Havenga M."/>
            <person name="Wingfield B.D."/>
            <person name="Wingfield M.J."/>
            <person name="Dreyer L.L."/>
            <person name="Roets F."/>
            <person name="Aylward J."/>
        </authorList>
    </citation>
    <scope>NUCLEOTIDE SEQUENCE [LARGE SCALE GENOMIC DNA]</scope>
    <source>
        <strain evidence="3">CMW44962</strain>
    </source>
</reference>
<comment type="caution">
    <text evidence="3">The sequence shown here is derived from an EMBL/GenBank/DDBJ whole genome shotgun (WGS) entry which is preliminary data.</text>
</comment>
<proteinExistence type="predicted"/>
<accession>A0A9W7SUU2</accession>
<feature type="compositionally biased region" description="Acidic residues" evidence="1">
    <location>
        <begin position="415"/>
        <end position="428"/>
    </location>
</feature>